<accession>A0ABU6ZUT5</accession>
<comment type="caution">
    <text evidence="1">The sequence shown here is derived from an EMBL/GenBank/DDBJ whole genome shotgun (WGS) entry which is preliminary data.</text>
</comment>
<organism evidence="1 2">
    <name type="scientific">Stylosanthes scabra</name>
    <dbReference type="NCBI Taxonomy" id="79078"/>
    <lineage>
        <taxon>Eukaryota</taxon>
        <taxon>Viridiplantae</taxon>
        <taxon>Streptophyta</taxon>
        <taxon>Embryophyta</taxon>
        <taxon>Tracheophyta</taxon>
        <taxon>Spermatophyta</taxon>
        <taxon>Magnoliopsida</taxon>
        <taxon>eudicotyledons</taxon>
        <taxon>Gunneridae</taxon>
        <taxon>Pentapetalae</taxon>
        <taxon>rosids</taxon>
        <taxon>fabids</taxon>
        <taxon>Fabales</taxon>
        <taxon>Fabaceae</taxon>
        <taxon>Papilionoideae</taxon>
        <taxon>50 kb inversion clade</taxon>
        <taxon>dalbergioids sensu lato</taxon>
        <taxon>Dalbergieae</taxon>
        <taxon>Pterocarpus clade</taxon>
        <taxon>Stylosanthes</taxon>
    </lineage>
</organism>
<protein>
    <submittedName>
        <fullName evidence="1">Uncharacterized protein</fullName>
    </submittedName>
</protein>
<gene>
    <name evidence="1" type="ORF">PIB30_096704</name>
</gene>
<name>A0ABU6ZUT5_9FABA</name>
<feature type="non-terminal residue" evidence="1">
    <location>
        <position position="55"/>
    </location>
</feature>
<sequence>MDILDCLCDPGACGSVMPFELYDALDLGPFKKSNEVFTMVDKSIVTVVDIVENVL</sequence>
<dbReference type="Proteomes" id="UP001341840">
    <property type="component" value="Unassembled WGS sequence"/>
</dbReference>
<reference evidence="1 2" key="1">
    <citation type="journal article" date="2023" name="Plants (Basel)">
        <title>Bridging the Gap: Combining Genomics and Transcriptomics Approaches to Understand Stylosanthes scabra, an Orphan Legume from the Brazilian Caatinga.</title>
        <authorList>
            <person name="Ferreira-Neto J.R.C."/>
            <person name="da Silva M.D."/>
            <person name="Binneck E."/>
            <person name="de Melo N.F."/>
            <person name="da Silva R.H."/>
            <person name="de Melo A.L.T.M."/>
            <person name="Pandolfi V."/>
            <person name="Bustamante F.O."/>
            <person name="Brasileiro-Vidal A.C."/>
            <person name="Benko-Iseppon A.M."/>
        </authorList>
    </citation>
    <scope>NUCLEOTIDE SEQUENCE [LARGE SCALE GENOMIC DNA]</scope>
    <source>
        <tissue evidence="1">Leaves</tissue>
    </source>
</reference>
<dbReference type="EMBL" id="JASCZI010274176">
    <property type="protein sequence ID" value="MED6225749.1"/>
    <property type="molecule type" value="Genomic_DNA"/>
</dbReference>
<keyword evidence="2" id="KW-1185">Reference proteome</keyword>
<evidence type="ECO:0000313" key="1">
    <source>
        <dbReference type="EMBL" id="MED6225749.1"/>
    </source>
</evidence>
<evidence type="ECO:0000313" key="2">
    <source>
        <dbReference type="Proteomes" id="UP001341840"/>
    </source>
</evidence>
<proteinExistence type="predicted"/>